<dbReference type="PANTHER" id="PTHR30305:SF3">
    <property type="entry name" value="PROTEIN YJDM"/>
    <property type="match status" value="1"/>
</dbReference>
<dbReference type="InterPro" id="IPR013988">
    <property type="entry name" value="YjdM_C"/>
</dbReference>
<dbReference type="PANTHER" id="PTHR30305">
    <property type="entry name" value="PROTEIN YJDM-RELATED"/>
    <property type="match status" value="1"/>
</dbReference>
<dbReference type="SUPFAM" id="SSF82057">
    <property type="entry name" value="Prokaryotic SH3-related domain"/>
    <property type="match status" value="1"/>
</dbReference>
<evidence type="ECO:0000313" key="5">
    <source>
        <dbReference type="EMBL" id="TDT86716.1"/>
    </source>
</evidence>
<dbReference type="SUPFAM" id="SSF57783">
    <property type="entry name" value="Zinc beta-ribbon"/>
    <property type="match status" value="1"/>
</dbReference>
<dbReference type="EMBL" id="CP014206">
    <property type="protein sequence ID" value="AMK12794.1"/>
    <property type="molecule type" value="Genomic_DNA"/>
</dbReference>
<protein>
    <submittedName>
        <fullName evidence="4">Alkylphosphonate utilization protein</fullName>
    </submittedName>
    <submittedName>
        <fullName evidence="5">Protein PhnA</fullName>
    </submittedName>
</protein>
<keyword evidence="6" id="KW-1185">Reference proteome</keyword>
<evidence type="ECO:0000259" key="2">
    <source>
        <dbReference type="Pfam" id="PF03831"/>
    </source>
</evidence>
<evidence type="ECO:0000313" key="6">
    <source>
        <dbReference type="Proteomes" id="UP000055611"/>
    </source>
</evidence>
<dbReference type="InterPro" id="IPR013987">
    <property type="entry name" value="YjdM_N"/>
</dbReference>
<dbReference type="Gene3D" id="2.20.25.10">
    <property type="match status" value="1"/>
</dbReference>
<dbReference type="EMBL" id="SOBK01000011">
    <property type="protein sequence ID" value="TDT86716.1"/>
    <property type="molecule type" value="Genomic_DNA"/>
</dbReference>
<dbReference type="KEGG" id="dej:AWY79_17625"/>
<evidence type="ECO:0000313" key="4">
    <source>
        <dbReference type="EMBL" id="AMK12794.1"/>
    </source>
</evidence>
<dbReference type="Proteomes" id="UP000055611">
    <property type="component" value="Chromosome"/>
</dbReference>
<organism evidence="5 7">
    <name type="scientific">Pseudodesulfovibrio indicus</name>
    <dbReference type="NCBI Taxonomy" id="1716143"/>
    <lineage>
        <taxon>Bacteria</taxon>
        <taxon>Pseudomonadati</taxon>
        <taxon>Thermodesulfobacteriota</taxon>
        <taxon>Desulfovibrionia</taxon>
        <taxon>Desulfovibrionales</taxon>
        <taxon>Desulfovibrionaceae</taxon>
    </lineage>
</organism>
<evidence type="ECO:0000259" key="3">
    <source>
        <dbReference type="Pfam" id="PF08274"/>
    </source>
</evidence>
<feature type="domain" description="Protein YjdM N-terminal" evidence="3">
    <location>
        <begin position="4"/>
        <end position="32"/>
    </location>
</feature>
<sequence length="111" mass="12061">MENIPNCPKCNCEYVYSDGTLFVCPECSHEFQDGDVQEKVYKDVNGTVLVDGDTVVVTQDLKVKGASGPIKKGTKVKNIRLIEPEDGVHDISCKIPGFGAMLLKTSVVKKG</sequence>
<name>A0A126QS39_9BACT</name>
<dbReference type="InterPro" id="IPR004624">
    <property type="entry name" value="YjdM"/>
</dbReference>
<dbReference type="AlphaFoldDB" id="A0A126QS39"/>
<proteinExistence type="inferred from homology"/>
<dbReference type="Pfam" id="PF08274">
    <property type="entry name" value="Zn_Ribbon_YjdM"/>
    <property type="match status" value="1"/>
</dbReference>
<reference evidence="5 7" key="2">
    <citation type="submission" date="2019-03" db="EMBL/GenBank/DDBJ databases">
        <title>Genomic Encyclopedia of Type Strains, Phase IV (KMG-IV): sequencing the most valuable type-strain genomes for metagenomic binning, comparative biology and taxonomic classification.</title>
        <authorList>
            <person name="Goeker M."/>
        </authorList>
    </citation>
    <scope>NUCLEOTIDE SEQUENCE [LARGE SCALE GENOMIC DNA]</scope>
    <source>
        <strain evidence="5 7">DSM 101483</strain>
    </source>
</reference>
<dbReference type="Proteomes" id="UP000295506">
    <property type="component" value="Unassembled WGS sequence"/>
</dbReference>
<dbReference type="RefSeq" id="WP_066806735.1">
    <property type="nucleotide sequence ID" value="NZ_CAUVXY020000010.1"/>
</dbReference>
<evidence type="ECO:0000313" key="7">
    <source>
        <dbReference type="Proteomes" id="UP000295506"/>
    </source>
</evidence>
<accession>A0A126QS39</accession>
<dbReference type="OrthoDB" id="9810131at2"/>
<dbReference type="Pfam" id="PF03831">
    <property type="entry name" value="YjdM"/>
    <property type="match status" value="1"/>
</dbReference>
<feature type="domain" description="Protein YjdM C-terminal" evidence="2">
    <location>
        <begin position="42"/>
        <end position="110"/>
    </location>
</feature>
<evidence type="ECO:0000256" key="1">
    <source>
        <dbReference type="ARBA" id="ARBA00009248"/>
    </source>
</evidence>
<dbReference type="NCBIfam" id="TIGR00686">
    <property type="entry name" value="phnA"/>
    <property type="match status" value="1"/>
</dbReference>
<reference evidence="4 6" key="1">
    <citation type="journal article" date="2016" name="Front. Microbiol.">
        <title>Genome Sequence of the Piezophilic, Mesophilic Sulfate-Reducing Bacterium Desulfovibrio indicus J2T.</title>
        <authorList>
            <person name="Cao J."/>
            <person name="Maignien L."/>
            <person name="Shao Z."/>
            <person name="Alain K."/>
            <person name="Jebbar M."/>
        </authorList>
    </citation>
    <scope>NUCLEOTIDE SEQUENCE [LARGE SCALE GENOMIC DNA]</scope>
    <source>
        <strain evidence="4 6">J2</strain>
    </source>
</reference>
<dbReference type="Gene3D" id="2.30.30.40">
    <property type="entry name" value="SH3 Domains"/>
    <property type="match status" value="1"/>
</dbReference>
<gene>
    <name evidence="4" type="ORF">AWY79_17625</name>
    <name evidence="5" type="ORF">EDC59_11134</name>
</gene>
<comment type="similarity">
    <text evidence="1">Belongs to the YjdM family.</text>
</comment>